<proteinExistence type="predicted"/>
<feature type="non-terminal residue" evidence="1">
    <location>
        <position position="116"/>
    </location>
</feature>
<gene>
    <name evidence="1" type="ORF">DA73_0214915</name>
</gene>
<name>A0A0C1RHZ1_9CYAN</name>
<protein>
    <submittedName>
        <fullName evidence="1">Uncharacterized protein</fullName>
    </submittedName>
</protein>
<reference evidence="1" key="1">
    <citation type="journal article" date="2015" name="Genome Announc.">
        <title>Draft Genome Sequence of Tolypothrix boutellei Strain VB521301.</title>
        <authorList>
            <person name="Chandrababunaidu M.M."/>
            <person name="Singh D."/>
            <person name="Sen D."/>
            <person name="Bhan S."/>
            <person name="Das S."/>
            <person name="Gupta A."/>
            <person name="Adhikary S.P."/>
            <person name="Tripathy S."/>
        </authorList>
    </citation>
    <scope>NUCLEOTIDE SEQUENCE</scope>
    <source>
        <strain evidence="1">VB521301</strain>
    </source>
</reference>
<dbReference type="EMBL" id="JHEG02000046">
    <property type="protein sequence ID" value="KIE11610.1"/>
    <property type="molecule type" value="Genomic_DNA"/>
</dbReference>
<organism evidence="1">
    <name type="scientific">Tolypothrix bouteillei VB521301</name>
    <dbReference type="NCBI Taxonomy" id="1479485"/>
    <lineage>
        <taxon>Bacteria</taxon>
        <taxon>Bacillati</taxon>
        <taxon>Cyanobacteriota</taxon>
        <taxon>Cyanophyceae</taxon>
        <taxon>Nostocales</taxon>
        <taxon>Tolypothrichaceae</taxon>
        <taxon>Tolypothrix</taxon>
    </lineage>
</organism>
<sequence length="116" mass="13766">MYEFYTAQLKAKEETLRKQEERLIDEFMQNFKLKLDTAIPSDYQQAMELSIVRPKSSNYYPHASIEYRSVTFVLEYGPFSGGEWGLRTNSEAYLAHIRSEDLLNELLVRMWKIRDS</sequence>
<evidence type="ECO:0000313" key="1">
    <source>
        <dbReference type="EMBL" id="KIE11610.1"/>
    </source>
</evidence>
<dbReference type="OrthoDB" id="9832053at2"/>
<dbReference type="AlphaFoldDB" id="A0A0C1RHZ1"/>
<accession>A0A0C1RHZ1</accession>
<comment type="caution">
    <text evidence="1">The sequence shown here is derived from an EMBL/GenBank/DDBJ whole genome shotgun (WGS) entry which is preliminary data.</text>
</comment>